<sequence length="270" mass="30102">MTELTEDKVILGFEQLCSIPNISHFVTTRKGGYSEDTFASFNCAPFSGDDPEKVKRNQEVLCSKVGIQPQQLVIPFQTHGNTIRAIDPFYVSLSLEEQQRRLHGVDALITNIPGYCLCVSTADCVPVLLYDTVNKAIAVIHAGWRGTVAKIVKQTLDFMDNTYNTDAKDVLAAIGPSISFDAFEVGEEVYSAFLKIGYDMTKISSWNEDTQKHHIDLWEANRIQLTEAGVLPDNIEVSGVCTYEQHERFFSARRLGTKSGRVLSGIMLKK</sequence>
<comment type="catalytic activity">
    <reaction evidence="9">
        <text>S-methyl-5'-thioadenosine + phosphate = 5-(methylsulfanyl)-alpha-D-ribose 1-phosphate + adenine</text>
        <dbReference type="Rhea" id="RHEA:11852"/>
        <dbReference type="ChEBI" id="CHEBI:16708"/>
        <dbReference type="ChEBI" id="CHEBI:17509"/>
        <dbReference type="ChEBI" id="CHEBI:43474"/>
        <dbReference type="ChEBI" id="CHEBI:58533"/>
        <dbReference type="EC" id="2.4.2.28"/>
    </reaction>
    <physiologicalReaction direction="left-to-right" evidence="9">
        <dbReference type="Rhea" id="RHEA:11853"/>
    </physiologicalReaction>
</comment>
<comment type="catalytic activity">
    <reaction evidence="7">
        <text>adenosine + H2O + H(+) = inosine + NH4(+)</text>
        <dbReference type="Rhea" id="RHEA:24408"/>
        <dbReference type="ChEBI" id="CHEBI:15377"/>
        <dbReference type="ChEBI" id="CHEBI:15378"/>
        <dbReference type="ChEBI" id="CHEBI:16335"/>
        <dbReference type="ChEBI" id="CHEBI:17596"/>
        <dbReference type="ChEBI" id="CHEBI:28938"/>
        <dbReference type="EC" id="3.5.4.4"/>
    </reaction>
    <physiologicalReaction direction="left-to-right" evidence="7">
        <dbReference type="Rhea" id="RHEA:24409"/>
    </physiologicalReaction>
</comment>
<keyword evidence="3" id="KW-0808">Transferase</keyword>
<evidence type="ECO:0000256" key="7">
    <source>
        <dbReference type="ARBA" id="ARBA00047989"/>
    </source>
</evidence>
<dbReference type="AlphaFoldDB" id="A0A1M5EM17"/>
<evidence type="ECO:0000256" key="6">
    <source>
        <dbReference type="ARBA" id="ARBA00022833"/>
    </source>
</evidence>
<keyword evidence="5" id="KW-0378">Hydrolase</keyword>
<evidence type="ECO:0000256" key="5">
    <source>
        <dbReference type="ARBA" id="ARBA00022801"/>
    </source>
</evidence>
<dbReference type="Gene3D" id="3.60.140.10">
    <property type="entry name" value="CNF1/YfiH-like putative cysteine hydrolases"/>
    <property type="match status" value="1"/>
</dbReference>
<dbReference type="GO" id="GO:0005507">
    <property type="term" value="F:copper ion binding"/>
    <property type="evidence" value="ECO:0007669"/>
    <property type="project" value="TreeGrafter"/>
</dbReference>
<organism evidence="11 12">
    <name type="scientific">Bacteroides luti</name>
    <dbReference type="NCBI Taxonomy" id="1297750"/>
    <lineage>
        <taxon>Bacteria</taxon>
        <taxon>Pseudomonadati</taxon>
        <taxon>Bacteroidota</taxon>
        <taxon>Bacteroidia</taxon>
        <taxon>Bacteroidales</taxon>
        <taxon>Bacteroidaceae</taxon>
        <taxon>Bacteroides</taxon>
    </lineage>
</organism>
<keyword evidence="12" id="KW-1185">Reference proteome</keyword>
<dbReference type="Proteomes" id="UP000184509">
    <property type="component" value="Unassembled WGS sequence"/>
</dbReference>
<dbReference type="OrthoDB" id="4279at2"/>
<dbReference type="EMBL" id="FQTV01000014">
    <property type="protein sequence ID" value="SHF80072.1"/>
    <property type="molecule type" value="Genomic_DNA"/>
</dbReference>
<comment type="similarity">
    <text evidence="2 10">Belongs to the purine nucleoside phosphorylase YfiH/LACC1 family.</text>
</comment>
<dbReference type="Pfam" id="PF02578">
    <property type="entry name" value="Cu-oxidase_4"/>
    <property type="match status" value="1"/>
</dbReference>
<evidence type="ECO:0000256" key="10">
    <source>
        <dbReference type="RuleBase" id="RU361274"/>
    </source>
</evidence>
<comment type="catalytic activity">
    <reaction evidence="8">
        <text>adenosine + phosphate = alpha-D-ribose 1-phosphate + adenine</text>
        <dbReference type="Rhea" id="RHEA:27642"/>
        <dbReference type="ChEBI" id="CHEBI:16335"/>
        <dbReference type="ChEBI" id="CHEBI:16708"/>
        <dbReference type="ChEBI" id="CHEBI:43474"/>
        <dbReference type="ChEBI" id="CHEBI:57720"/>
        <dbReference type="EC" id="2.4.2.1"/>
    </reaction>
    <physiologicalReaction direction="left-to-right" evidence="8">
        <dbReference type="Rhea" id="RHEA:27643"/>
    </physiologicalReaction>
</comment>
<dbReference type="GO" id="GO:0016787">
    <property type="term" value="F:hydrolase activity"/>
    <property type="evidence" value="ECO:0007669"/>
    <property type="project" value="UniProtKB-KW"/>
</dbReference>
<dbReference type="PANTHER" id="PTHR30616:SF2">
    <property type="entry name" value="PURINE NUCLEOSIDE PHOSPHORYLASE LACC1"/>
    <property type="match status" value="1"/>
</dbReference>
<gene>
    <name evidence="11" type="ORF">SAMN05444405_11413</name>
</gene>
<evidence type="ECO:0000256" key="9">
    <source>
        <dbReference type="ARBA" id="ARBA00049893"/>
    </source>
</evidence>
<keyword evidence="4" id="KW-0479">Metal-binding</keyword>
<evidence type="ECO:0000313" key="11">
    <source>
        <dbReference type="EMBL" id="SHF80072.1"/>
    </source>
</evidence>
<reference evidence="12" key="1">
    <citation type="submission" date="2016-11" db="EMBL/GenBank/DDBJ databases">
        <authorList>
            <person name="Varghese N."/>
            <person name="Submissions S."/>
        </authorList>
    </citation>
    <scope>NUCLEOTIDE SEQUENCE [LARGE SCALE GENOMIC DNA]</scope>
    <source>
        <strain evidence="12">DSM 26991</strain>
    </source>
</reference>
<dbReference type="RefSeq" id="WP_073402956.1">
    <property type="nucleotide sequence ID" value="NZ_FQTV01000014.1"/>
</dbReference>
<protein>
    <recommendedName>
        <fullName evidence="10">Purine nucleoside phosphorylase</fullName>
    </recommendedName>
</protein>
<dbReference type="STRING" id="1297750.SAMN05444405_11413"/>
<evidence type="ECO:0000256" key="3">
    <source>
        <dbReference type="ARBA" id="ARBA00022679"/>
    </source>
</evidence>
<dbReference type="SUPFAM" id="SSF64438">
    <property type="entry name" value="CNF1/YfiH-like putative cysteine hydrolases"/>
    <property type="match status" value="1"/>
</dbReference>
<dbReference type="PANTHER" id="PTHR30616">
    <property type="entry name" value="UNCHARACTERIZED PROTEIN YFIH"/>
    <property type="match status" value="1"/>
</dbReference>
<dbReference type="NCBIfam" id="TIGR00726">
    <property type="entry name" value="peptidoglycan editing factor PgeF"/>
    <property type="match status" value="1"/>
</dbReference>
<dbReference type="InterPro" id="IPR003730">
    <property type="entry name" value="Cu_polyphenol_OxRdtase"/>
</dbReference>
<evidence type="ECO:0000313" key="12">
    <source>
        <dbReference type="Proteomes" id="UP000184509"/>
    </source>
</evidence>
<dbReference type="GO" id="GO:0017061">
    <property type="term" value="F:S-methyl-5-thioadenosine phosphorylase activity"/>
    <property type="evidence" value="ECO:0007669"/>
    <property type="project" value="UniProtKB-EC"/>
</dbReference>
<name>A0A1M5EM17_9BACE</name>
<evidence type="ECO:0000256" key="8">
    <source>
        <dbReference type="ARBA" id="ARBA00048968"/>
    </source>
</evidence>
<evidence type="ECO:0000256" key="4">
    <source>
        <dbReference type="ARBA" id="ARBA00022723"/>
    </source>
</evidence>
<accession>A0A1M5EM17</accession>
<evidence type="ECO:0000256" key="2">
    <source>
        <dbReference type="ARBA" id="ARBA00007353"/>
    </source>
</evidence>
<dbReference type="CDD" id="cd16833">
    <property type="entry name" value="YfiH"/>
    <property type="match status" value="1"/>
</dbReference>
<evidence type="ECO:0000256" key="1">
    <source>
        <dbReference type="ARBA" id="ARBA00000553"/>
    </source>
</evidence>
<proteinExistence type="inferred from homology"/>
<dbReference type="InterPro" id="IPR011324">
    <property type="entry name" value="Cytotoxic_necrot_fac-like_cat"/>
</dbReference>
<comment type="catalytic activity">
    <reaction evidence="1">
        <text>inosine + phosphate = alpha-D-ribose 1-phosphate + hypoxanthine</text>
        <dbReference type="Rhea" id="RHEA:27646"/>
        <dbReference type="ChEBI" id="CHEBI:17368"/>
        <dbReference type="ChEBI" id="CHEBI:17596"/>
        <dbReference type="ChEBI" id="CHEBI:43474"/>
        <dbReference type="ChEBI" id="CHEBI:57720"/>
        <dbReference type="EC" id="2.4.2.1"/>
    </reaction>
    <physiologicalReaction direction="left-to-right" evidence="1">
        <dbReference type="Rhea" id="RHEA:27647"/>
    </physiologicalReaction>
</comment>
<keyword evidence="6" id="KW-0862">Zinc</keyword>
<dbReference type="InterPro" id="IPR038371">
    <property type="entry name" value="Cu_polyphenol_OxRdtase_sf"/>
</dbReference>